<dbReference type="EMBL" id="JAAVJB010000203">
    <property type="protein sequence ID" value="NJP68360.1"/>
    <property type="molecule type" value="Genomic_DNA"/>
</dbReference>
<gene>
    <name evidence="3" type="ORF">HCJ92_19180</name>
</gene>
<evidence type="ECO:0000313" key="3">
    <source>
        <dbReference type="EMBL" id="NJP68360.1"/>
    </source>
</evidence>
<dbReference type="SMART" id="SM00943">
    <property type="entry name" value="Prim-Pol"/>
    <property type="match status" value="1"/>
</dbReference>
<evidence type="ECO:0000313" key="4">
    <source>
        <dbReference type="Proteomes" id="UP000746503"/>
    </source>
</evidence>
<dbReference type="InterPro" id="IPR015330">
    <property type="entry name" value="DNA_primase/pol_bifunc_N"/>
</dbReference>
<evidence type="ECO:0000259" key="2">
    <source>
        <dbReference type="SMART" id="SM00943"/>
    </source>
</evidence>
<feature type="region of interest" description="Disordered" evidence="1">
    <location>
        <begin position="1"/>
        <end position="31"/>
    </location>
</feature>
<feature type="domain" description="DNA primase/polymerase bifunctional N-terminal" evidence="2">
    <location>
        <begin position="34"/>
        <end position="214"/>
    </location>
</feature>
<dbReference type="Proteomes" id="UP000746503">
    <property type="component" value="Unassembled WGS sequence"/>
</dbReference>
<name>A0ABX1AVL8_9ACTN</name>
<proteinExistence type="predicted"/>
<sequence length="227" mass="24261">MRETAAAPAPPTHAPERRTGAIPQQRGDGPLDHAVRYTEERHWDVLPGTWLEHHGATVRCSCGSPVCEAPGAHPDGPGWAERVTSSPATARRMWEAEPRASVLLPTGRSFDVLDVPESAGCLALARLERAEVELGPVSATPGGRMMFFVLPGGAVKTPGVLRQLGWPRDTLDLRTVGGNGYVPAPPTRLGALGSVQWVRRTGRAVRWPADPEEILPALAYACGLDHG</sequence>
<protein>
    <submittedName>
        <fullName evidence="3">Bifunctional DNA primase/polymerase</fullName>
    </submittedName>
</protein>
<evidence type="ECO:0000256" key="1">
    <source>
        <dbReference type="SAM" id="MobiDB-lite"/>
    </source>
</evidence>
<organism evidence="3 4">
    <name type="scientific">Streptomyces spiramenti</name>
    <dbReference type="NCBI Taxonomy" id="2720606"/>
    <lineage>
        <taxon>Bacteria</taxon>
        <taxon>Bacillati</taxon>
        <taxon>Actinomycetota</taxon>
        <taxon>Actinomycetes</taxon>
        <taxon>Kitasatosporales</taxon>
        <taxon>Streptomycetaceae</taxon>
        <taxon>Streptomyces</taxon>
    </lineage>
</organism>
<comment type="caution">
    <text evidence="3">The sequence shown here is derived from an EMBL/GenBank/DDBJ whole genome shotgun (WGS) entry which is preliminary data.</text>
</comment>
<dbReference type="RefSeq" id="WP_167934863.1">
    <property type="nucleotide sequence ID" value="NZ_JAAVJB010000203.1"/>
</dbReference>
<dbReference type="Pfam" id="PF09250">
    <property type="entry name" value="Prim-Pol"/>
    <property type="match status" value="1"/>
</dbReference>
<accession>A0ABX1AVL8</accession>
<keyword evidence="4" id="KW-1185">Reference proteome</keyword>
<reference evidence="3 4" key="1">
    <citation type="submission" date="2020-03" db="EMBL/GenBank/DDBJ databases">
        <title>Draft genome of Streptomyces sp. ventii, isolated from the Axial Seamount in the Pacific Ocean, and resequencing of the two type strains Streptomyces lonarensis strain NCL 716 and Streptomyces bohaiensis strain 11A07.</title>
        <authorList>
            <person name="Loughran R.M."/>
            <person name="Pfannmuller K.M."/>
            <person name="Wasson B.J."/>
            <person name="Deadmond M.C."/>
            <person name="Paddock B.E."/>
            <person name="Koyack M.J."/>
            <person name="Gallegos D.A."/>
            <person name="Mitchell E.A."/>
            <person name="Ushijima B."/>
            <person name="Saw J.H."/>
            <person name="Mcphail K.L."/>
            <person name="Videau P."/>
        </authorList>
    </citation>
    <scope>NUCLEOTIDE SEQUENCE [LARGE SCALE GENOMIC DNA]</scope>
    <source>
        <strain evidence="4">5675061</strain>
    </source>
</reference>